<evidence type="ECO:0000313" key="2">
    <source>
        <dbReference type="EMBL" id="KAJ5066256.1"/>
    </source>
</evidence>
<feature type="chain" id="PRO_5040157153" evidence="1">
    <location>
        <begin position="19"/>
        <end position="283"/>
    </location>
</feature>
<dbReference type="SUPFAM" id="SSF51445">
    <property type="entry name" value="(Trans)glycosidases"/>
    <property type="match status" value="1"/>
</dbReference>
<feature type="signal peptide" evidence="1">
    <location>
        <begin position="1"/>
        <end position="18"/>
    </location>
</feature>
<dbReference type="Gene3D" id="3.20.20.80">
    <property type="entry name" value="Glycosidases"/>
    <property type="match status" value="1"/>
</dbReference>
<evidence type="ECO:0000313" key="3">
    <source>
        <dbReference type="Proteomes" id="UP001149090"/>
    </source>
</evidence>
<sequence length="283" mass="32579">MNYFQIILLLILIIEIFTITEKKKEEIKQEANGKYISSWMGLERTGENIQSDLSQISSYSTTFTDISYERYDLGSQSTLVNNGFTDVTNDIKSDGLGTWPMITTVSLTKFHELMENPNQFITQATEEAVKRQFTGYNIDFEIESDSESDAQLFAQFLTQFADALHQHNIQLSVDIASWSTFWDFDLISNTSVDWIITMDTYCGNDDLFVQYLQKAIQKIPIQKLLVGLITVDPNTQKPFTTDQLILRFSQLTQNQIKGIGIWDEPVPDNWWYFISSFINGHCC</sequence>
<evidence type="ECO:0000256" key="1">
    <source>
        <dbReference type="SAM" id="SignalP"/>
    </source>
</evidence>
<organism evidence="2 3">
    <name type="scientific">Anaeramoeba ignava</name>
    <name type="common">Anaerobic marine amoeba</name>
    <dbReference type="NCBI Taxonomy" id="1746090"/>
    <lineage>
        <taxon>Eukaryota</taxon>
        <taxon>Metamonada</taxon>
        <taxon>Anaeramoebidae</taxon>
        <taxon>Anaeramoeba</taxon>
    </lineage>
</organism>
<dbReference type="AlphaFoldDB" id="A0A9Q0L5D8"/>
<proteinExistence type="predicted"/>
<name>A0A9Q0L5D8_ANAIG</name>
<gene>
    <name evidence="2" type="ORF">M0811_03589</name>
</gene>
<dbReference type="Proteomes" id="UP001149090">
    <property type="component" value="Unassembled WGS sequence"/>
</dbReference>
<dbReference type="OMA" id="PWMGLER"/>
<dbReference type="OrthoDB" id="15244at2759"/>
<reference evidence="2" key="1">
    <citation type="submission" date="2022-10" db="EMBL/GenBank/DDBJ databases">
        <title>Novel sulphate-reducing endosymbionts in the free-living metamonad Anaeramoeba.</title>
        <authorList>
            <person name="Jerlstrom-Hultqvist J."/>
            <person name="Cepicka I."/>
            <person name="Gallot-Lavallee L."/>
            <person name="Salas-Leiva D."/>
            <person name="Curtis B.A."/>
            <person name="Zahonova K."/>
            <person name="Pipaliya S."/>
            <person name="Dacks J."/>
            <person name="Roger A.J."/>
        </authorList>
    </citation>
    <scope>NUCLEOTIDE SEQUENCE</scope>
    <source>
        <strain evidence="2">BMAN</strain>
    </source>
</reference>
<comment type="caution">
    <text evidence="2">The sequence shown here is derived from an EMBL/GenBank/DDBJ whole genome shotgun (WGS) entry which is preliminary data.</text>
</comment>
<accession>A0A9Q0L5D8</accession>
<dbReference type="EMBL" id="JAPDFW010000147">
    <property type="protein sequence ID" value="KAJ5066256.1"/>
    <property type="molecule type" value="Genomic_DNA"/>
</dbReference>
<keyword evidence="1" id="KW-0732">Signal</keyword>
<dbReference type="InterPro" id="IPR017853">
    <property type="entry name" value="GH"/>
</dbReference>
<protein>
    <submittedName>
        <fullName evidence="2">Chitinase domain-containing protein</fullName>
    </submittedName>
</protein>
<keyword evidence="3" id="KW-1185">Reference proteome</keyword>